<sequence length="195" mass="22579">MTYTNTPITTASFHNISKQYSRYKADELLIAPHNTTKSKDEWLHCWNIIAKHQHKFPGSLEYLQFYLLGNLQKQLSTAQKKPCILCKGSDETLNHLVEQCWVAKTIWRLLQQQQTNNQHPLPQPTTTTLDCPILTTAHLTALNNFIMLVEKIRNKYRFSTEQKPQITIHNLHSILNTIIIEQQLPVKIIKPSIIG</sequence>
<keyword evidence="2" id="KW-1185">Reference proteome</keyword>
<proteinExistence type="predicted"/>
<dbReference type="EMBL" id="BSXU01001714">
    <property type="protein sequence ID" value="GMG30260.1"/>
    <property type="molecule type" value="Genomic_DNA"/>
</dbReference>
<gene>
    <name evidence="1" type="ORF">Amon01_000383500</name>
</gene>
<dbReference type="Proteomes" id="UP001165063">
    <property type="component" value="Unassembled WGS sequence"/>
</dbReference>
<dbReference type="AlphaFoldDB" id="A0A9W6YX75"/>
<name>A0A9W6YX75_AMBMO</name>
<reference evidence="1" key="1">
    <citation type="submission" date="2023-04" db="EMBL/GenBank/DDBJ databases">
        <title>Ambrosiozyma monospora NBRC 1965.</title>
        <authorList>
            <person name="Ichikawa N."/>
            <person name="Sato H."/>
            <person name="Tonouchi N."/>
        </authorList>
    </citation>
    <scope>NUCLEOTIDE SEQUENCE</scope>
    <source>
        <strain evidence="1">NBRC 1965</strain>
    </source>
</reference>
<accession>A0A9W6YX75</accession>
<organism evidence="1 2">
    <name type="scientific">Ambrosiozyma monospora</name>
    <name type="common">Yeast</name>
    <name type="synonym">Endomycopsis monosporus</name>
    <dbReference type="NCBI Taxonomy" id="43982"/>
    <lineage>
        <taxon>Eukaryota</taxon>
        <taxon>Fungi</taxon>
        <taxon>Dikarya</taxon>
        <taxon>Ascomycota</taxon>
        <taxon>Saccharomycotina</taxon>
        <taxon>Pichiomycetes</taxon>
        <taxon>Pichiales</taxon>
        <taxon>Pichiaceae</taxon>
        <taxon>Ambrosiozyma</taxon>
    </lineage>
</organism>
<evidence type="ECO:0000313" key="1">
    <source>
        <dbReference type="EMBL" id="GMG30260.1"/>
    </source>
</evidence>
<protein>
    <submittedName>
        <fullName evidence="1">Unnamed protein product</fullName>
    </submittedName>
</protein>
<comment type="caution">
    <text evidence="1">The sequence shown here is derived from an EMBL/GenBank/DDBJ whole genome shotgun (WGS) entry which is preliminary data.</text>
</comment>
<evidence type="ECO:0000313" key="2">
    <source>
        <dbReference type="Proteomes" id="UP001165063"/>
    </source>
</evidence>